<dbReference type="PIRSF" id="PIRSF000296">
    <property type="entry name" value="SrpA"/>
    <property type="match status" value="1"/>
</dbReference>
<accession>A0A2T0XK95</accession>
<dbReference type="EMBL" id="PVTV01000011">
    <property type="protein sequence ID" value="PRY99327.1"/>
    <property type="molecule type" value="Genomic_DNA"/>
</dbReference>
<protein>
    <recommendedName>
        <fullName evidence="8">Catalase-related peroxidase</fullName>
        <ecNumber evidence="8">1.11.1.-</ecNumber>
    </recommendedName>
</protein>
<dbReference type="GO" id="GO:0004096">
    <property type="term" value="F:catalase activity"/>
    <property type="evidence" value="ECO:0007669"/>
    <property type="project" value="InterPro"/>
</dbReference>
<evidence type="ECO:0000256" key="9">
    <source>
        <dbReference type="PIRSR" id="PIRSR000296-1"/>
    </source>
</evidence>
<keyword evidence="11" id="KW-0732">Signal</keyword>
<reference evidence="13 14" key="1">
    <citation type="submission" date="2018-03" db="EMBL/GenBank/DDBJ databases">
        <title>Genomic Encyclopedia of Type Strains, Phase III (KMG-III): the genomes of soil and plant-associated and newly described type strains.</title>
        <authorList>
            <person name="Whitman W."/>
        </authorList>
    </citation>
    <scope>NUCLEOTIDE SEQUENCE [LARGE SCALE GENOMIC DNA]</scope>
    <source>
        <strain evidence="13 14">MWH-P2sevCIIIb</strain>
    </source>
</reference>
<evidence type="ECO:0000256" key="5">
    <source>
        <dbReference type="ARBA" id="ARBA00022723"/>
    </source>
</evidence>
<dbReference type="EC" id="1.11.1.-" evidence="8"/>
<dbReference type="CDD" id="cd08153">
    <property type="entry name" value="srpA_like"/>
    <property type="match status" value="1"/>
</dbReference>
<dbReference type="OrthoDB" id="255727at2"/>
<feature type="domain" description="Catalase core" evidence="12">
    <location>
        <begin position="33"/>
        <end position="336"/>
    </location>
</feature>
<evidence type="ECO:0000313" key="14">
    <source>
        <dbReference type="Proteomes" id="UP000238308"/>
    </source>
</evidence>
<dbReference type="InterPro" id="IPR018028">
    <property type="entry name" value="Catalase"/>
</dbReference>
<dbReference type="RefSeq" id="WP_106227030.1">
    <property type="nucleotide sequence ID" value="NZ_PVTV01000011.1"/>
</dbReference>
<proteinExistence type="inferred from homology"/>
<comment type="function">
    <text evidence="1">Decomposes hydrogen peroxide into water and oxygen; serves to protect cells from the toxic effects of hydrogen peroxide.</text>
</comment>
<dbReference type="SMART" id="SM01060">
    <property type="entry name" value="Catalase"/>
    <property type="match status" value="1"/>
</dbReference>
<comment type="cofactor">
    <cofactor evidence="8">
        <name>heme</name>
        <dbReference type="ChEBI" id="CHEBI:30413"/>
    </cofactor>
</comment>
<dbReference type="AlphaFoldDB" id="A0A2T0XK95"/>
<dbReference type="PROSITE" id="PS51402">
    <property type="entry name" value="CATALASE_3"/>
    <property type="match status" value="1"/>
</dbReference>
<dbReference type="Gene3D" id="2.40.180.10">
    <property type="entry name" value="Catalase core domain"/>
    <property type="match status" value="1"/>
</dbReference>
<keyword evidence="4 8" id="KW-0349">Heme</keyword>
<evidence type="ECO:0000256" key="1">
    <source>
        <dbReference type="ARBA" id="ARBA00002974"/>
    </source>
</evidence>
<dbReference type="Proteomes" id="UP000238308">
    <property type="component" value="Unassembled WGS sequence"/>
</dbReference>
<evidence type="ECO:0000256" key="4">
    <source>
        <dbReference type="ARBA" id="ARBA00022617"/>
    </source>
</evidence>
<gene>
    <name evidence="13" type="ORF">BCM14_0771</name>
</gene>
<sequence>MITANRSLRTLQLTALGLGLCACFNAWAQQAPSGEQVVNALEKQNGVTVGERRNHIVGVCVSGSFVGNKDAQAYSKSPLFSGDSIPTVGRMSLAGGNPKAPDTAKSPRGMALEFRLPENKIHHFTMLNVPVFGAATPATFYEAVLAATPDAATGKPDPEKIKAFRAGHPDVAPLGEYMAAHNPPASYATSDYFGIHTFKFTNQKNQITLVKWQFVPQAGVALLTDAEMTSKPPRFLDEDLMARTATGPVKWDMMLTIGLAGDEELNPTVYWPKDRKIMKAGVLTITKAYAQKGADCEKINFDPLVMSDGVAPTADPVLNFRSAAYASSFARRLTNQ</sequence>
<keyword evidence="6 8" id="KW-0560">Oxidoreductase</keyword>
<dbReference type="GO" id="GO:0005737">
    <property type="term" value="C:cytoplasm"/>
    <property type="evidence" value="ECO:0007669"/>
    <property type="project" value="TreeGrafter"/>
</dbReference>
<keyword evidence="14" id="KW-1185">Reference proteome</keyword>
<dbReference type="Gene3D" id="1.20.1280.120">
    <property type="match status" value="1"/>
</dbReference>
<evidence type="ECO:0000256" key="7">
    <source>
        <dbReference type="ARBA" id="ARBA00023004"/>
    </source>
</evidence>
<name>A0A2T0XK95_9BURK</name>
<keyword evidence="3 8" id="KW-0575">Peroxidase</keyword>
<comment type="function">
    <text evidence="8">Has an organic peroxide-dependent peroxidase activity.</text>
</comment>
<keyword evidence="5 8" id="KW-0479">Metal-binding</keyword>
<dbReference type="GO" id="GO:0046872">
    <property type="term" value="F:metal ion binding"/>
    <property type="evidence" value="ECO:0007669"/>
    <property type="project" value="UniProtKB-KW"/>
</dbReference>
<evidence type="ECO:0000256" key="11">
    <source>
        <dbReference type="SAM" id="SignalP"/>
    </source>
</evidence>
<feature type="binding site" description="axial binding residue" evidence="10">
    <location>
        <position position="325"/>
    </location>
    <ligand>
        <name>heme</name>
        <dbReference type="ChEBI" id="CHEBI:30413"/>
    </ligand>
    <ligandPart>
        <name>Fe</name>
        <dbReference type="ChEBI" id="CHEBI:18248"/>
    </ligandPart>
</feature>
<dbReference type="InterPro" id="IPR024168">
    <property type="entry name" value="Catalase_SrpA-type_pred"/>
</dbReference>
<comment type="similarity">
    <text evidence="2 8">Belongs to the catalase family.</text>
</comment>
<evidence type="ECO:0000256" key="10">
    <source>
        <dbReference type="PIRSR" id="PIRSR000296-2"/>
    </source>
</evidence>
<dbReference type="PRINTS" id="PR00067">
    <property type="entry name" value="CATALASE"/>
</dbReference>
<dbReference type="PANTHER" id="PTHR11465">
    <property type="entry name" value="CATALASE"/>
    <property type="match status" value="1"/>
</dbReference>
<dbReference type="GO" id="GO:0042744">
    <property type="term" value="P:hydrogen peroxide catabolic process"/>
    <property type="evidence" value="ECO:0007669"/>
    <property type="project" value="TreeGrafter"/>
</dbReference>
<dbReference type="Pfam" id="PF00199">
    <property type="entry name" value="Catalase"/>
    <property type="match status" value="1"/>
</dbReference>
<evidence type="ECO:0000256" key="6">
    <source>
        <dbReference type="ARBA" id="ARBA00023002"/>
    </source>
</evidence>
<evidence type="ECO:0000259" key="12">
    <source>
        <dbReference type="SMART" id="SM01060"/>
    </source>
</evidence>
<evidence type="ECO:0000256" key="8">
    <source>
        <dbReference type="PIRNR" id="PIRNR000296"/>
    </source>
</evidence>
<dbReference type="GO" id="GO:0042542">
    <property type="term" value="P:response to hydrogen peroxide"/>
    <property type="evidence" value="ECO:0007669"/>
    <property type="project" value="TreeGrafter"/>
</dbReference>
<organism evidence="13 14">
    <name type="scientific">Jezberella montanilacus</name>
    <dbReference type="NCBI Taxonomy" id="323426"/>
    <lineage>
        <taxon>Bacteria</taxon>
        <taxon>Pseudomonadati</taxon>
        <taxon>Pseudomonadota</taxon>
        <taxon>Betaproteobacteria</taxon>
        <taxon>Burkholderiales</taxon>
        <taxon>Alcaligenaceae</taxon>
        <taxon>Jezberella</taxon>
    </lineage>
</organism>
<comment type="caution">
    <text evidence="13">The sequence shown here is derived from an EMBL/GenBank/DDBJ whole genome shotgun (WGS) entry which is preliminary data.</text>
</comment>
<feature type="signal peptide" evidence="11">
    <location>
        <begin position="1"/>
        <end position="28"/>
    </location>
</feature>
<keyword evidence="7 8" id="KW-0408">Iron</keyword>
<dbReference type="InterPro" id="IPR011614">
    <property type="entry name" value="Catalase_core"/>
</dbReference>
<dbReference type="InterPro" id="IPR020835">
    <property type="entry name" value="Catalase_sf"/>
</dbReference>
<feature type="active site" evidence="9">
    <location>
        <position position="55"/>
    </location>
</feature>
<dbReference type="PANTHER" id="PTHR11465:SF9">
    <property type="entry name" value="CATALASE"/>
    <property type="match status" value="1"/>
</dbReference>
<evidence type="ECO:0000313" key="13">
    <source>
        <dbReference type="EMBL" id="PRY99327.1"/>
    </source>
</evidence>
<dbReference type="PROSITE" id="PS51257">
    <property type="entry name" value="PROKAR_LIPOPROTEIN"/>
    <property type="match status" value="1"/>
</dbReference>
<feature type="chain" id="PRO_5015600295" description="Catalase-related peroxidase" evidence="11">
    <location>
        <begin position="29"/>
        <end position="336"/>
    </location>
</feature>
<dbReference type="GO" id="GO:0020037">
    <property type="term" value="F:heme binding"/>
    <property type="evidence" value="ECO:0007669"/>
    <property type="project" value="InterPro"/>
</dbReference>
<dbReference type="SUPFAM" id="SSF56634">
    <property type="entry name" value="Heme-dependent catalase-like"/>
    <property type="match status" value="1"/>
</dbReference>
<evidence type="ECO:0000256" key="3">
    <source>
        <dbReference type="ARBA" id="ARBA00022559"/>
    </source>
</evidence>
<evidence type="ECO:0000256" key="2">
    <source>
        <dbReference type="ARBA" id="ARBA00005329"/>
    </source>
</evidence>